<dbReference type="InterPro" id="IPR011006">
    <property type="entry name" value="CheY-like_superfamily"/>
</dbReference>
<dbReference type="Pfam" id="PF00072">
    <property type="entry name" value="Response_reg"/>
    <property type="match status" value="1"/>
</dbReference>
<accession>A0A9E2NWX0</accession>
<evidence type="ECO:0000256" key="2">
    <source>
        <dbReference type="PROSITE-ProRule" id="PRU00169"/>
    </source>
</evidence>
<dbReference type="EMBL" id="JAHLFN010000036">
    <property type="protein sequence ID" value="MBU3842173.1"/>
    <property type="molecule type" value="Genomic_DNA"/>
</dbReference>
<feature type="domain" description="Response regulatory" evidence="3">
    <location>
        <begin position="6"/>
        <end position="123"/>
    </location>
</feature>
<dbReference type="Proteomes" id="UP000724657">
    <property type="component" value="Unassembled WGS sequence"/>
</dbReference>
<dbReference type="SMART" id="SM00448">
    <property type="entry name" value="REC"/>
    <property type="match status" value="1"/>
</dbReference>
<sequence>MEKKNTLLIVDDLEMNRAILSNIFKKKYEIVEVASGIEALEYIRENSNKIVSILLDLVMPEMNGIEVLKMMKSEQLAEGVPVFIITADNSEEVMYEAYELGVKDIIEKPFVPYFLRKRIENVIELYEIKEEQRQMITDRIESIEHLCQDFIKLLSKNDSYDKKIEKDIEIIKENIFKILDSLA</sequence>
<reference evidence="4" key="1">
    <citation type="journal article" date="2021" name="PeerJ">
        <title>Extensive microbial diversity within the chicken gut microbiome revealed by metagenomics and culture.</title>
        <authorList>
            <person name="Gilroy R."/>
            <person name="Ravi A."/>
            <person name="Getino M."/>
            <person name="Pursley I."/>
            <person name="Horton D.L."/>
            <person name="Alikhan N.F."/>
            <person name="Baker D."/>
            <person name="Gharbi K."/>
            <person name="Hall N."/>
            <person name="Watson M."/>
            <person name="Adriaenssens E.M."/>
            <person name="Foster-Nyarko E."/>
            <person name="Jarju S."/>
            <person name="Secka A."/>
            <person name="Antonio M."/>
            <person name="Oren A."/>
            <person name="Chaudhuri R.R."/>
            <person name="La Ragione R."/>
            <person name="Hildebrand F."/>
            <person name="Pallen M.J."/>
        </authorList>
    </citation>
    <scope>NUCLEOTIDE SEQUENCE</scope>
    <source>
        <strain evidence="4">A6-441</strain>
    </source>
</reference>
<evidence type="ECO:0000256" key="1">
    <source>
        <dbReference type="ARBA" id="ARBA00022553"/>
    </source>
</evidence>
<name>A0A9E2NWX0_9FUSO</name>
<reference evidence="4" key="2">
    <citation type="submission" date="2021-04" db="EMBL/GenBank/DDBJ databases">
        <authorList>
            <person name="Gilroy R."/>
        </authorList>
    </citation>
    <scope>NUCLEOTIDE SEQUENCE</scope>
    <source>
        <strain evidence="4">A6-441</strain>
    </source>
</reference>
<organism evidence="4 5">
    <name type="scientific">Candidatus Fusobacterium pullicola</name>
    <dbReference type="NCBI Taxonomy" id="2838601"/>
    <lineage>
        <taxon>Bacteria</taxon>
        <taxon>Fusobacteriati</taxon>
        <taxon>Fusobacteriota</taxon>
        <taxon>Fusobacteriia</taxon>
        <taxon>Fusobacteriales</taxon>
        <taxon>Fusobacteriaceae</taxon>
        <taxon>Fusobacterium</taxon>
    </lineage>
</organism>
<proteinExistence type="predicted"/>
<keyword evidence="1 2" id="KW-0597">Phosphoprotein</keyword>
<dbReference type="GO" id="GO:0000160">
    <property type="term" value="P:phosphorelay signal transduction system"/>
    <property type="evidence" value="ECO:0007669"/>
    <property type="project" value="InterPro"/>
</dbReference>
<dbReference type="PROSITE" id="PS50110">
    <property type="entry name" value="RESPONSE_REGULATORY"/>
    <property type="match status" value="1"/>
</dbReference>
<protein>
    <submittedName>
        <fullName evidence="4">Response regulator</fullName>
    </submittedName>
</protein>
<gene>
    <name evidence="4" type="ORF">IAA47_04205</name>
</gene>
<evidence type="ECO:0000313" key="4">
    <source>
        <dbReference type="EMBL" id="MBU3842173.1"/>
    </source>
</evidence>
<dbReference type="Gene3D" id="3.40.50.2300">
    <property type="match status" value="1"/>
</dbReference>
<dbReference type="SUPFAM" id="SSF52172">
    <property type="entry name" value="CheY-like"/>
    <property type="match status" value="1"/>
</dbReference>
<dbReference type="InterPro" id="IPR050595">
    <property type="entry name" value="Bact_response_regulator"/>
</dbReference>
<dbReference type="AlphaFoldDB" id="A0A9E2NWX0"/>
<dbReference type="InterPro" id="IPR001789">
    <property type="entry name" value="Sig_transdc_resp-reg_receiver"/>
</dbReference>
<evidence type="ECO:0000313" key="5">
    <source>
        <dbReference type="Proteomes" id="UP000724657"/>
    </source>
</evidence>
<evidence type="ECO:0000259" key="3">
    <source>
        <dbReference type="PROSITE" id="PS50110"/>
    </source>
</evidence>
<dbReference type="PANTHER" id="PTHR44591">
    <property type="entry name" value="STRESS RESPONSE REGULATOR PROTEIN 1"/>
    <property type="match status" value="1"/>
</dbReference>
<feature type="modified residue" description="4-aspartylphosphate" evidence="2">
    <location>
        <position position="56"/>
    </location>
</feature>
<dbReference type="PANTHER" id="PTHR44591:SF3">
    <property type="entry name" value="RESPONSE REGULATORY DOMAIN-CONTAINING PROTEIN"/>
    <property type="match status" value="1"/>
</dbReference>
<comment type="caution">
    <text evidence="4">The sequence shown here is derived from an EMBL/GenBank/DDBJ whole genome shotgun (WGS) entry which is preliminary data.</text>
</comment>